<dbReference type="PANTHER" id="PTHR30469">
    <property type="entry name" value="MULTIDRUG RESISTANCE PROTEIN MDTA"/>
    <property type="match status" value="1"/>
</dbReference>
<dbReference type="Gene3D" id="2.40.50.100">
    <property type="match status" value="1"/>
</dbReference>
<feature type="domain" description="Multidrug resistance protein MdtA-like barrel-sandwich hybrid" evidence="2">
    <location>
        <begin position="68"/>
        <end position="217"/>
    </location>
</feature>
<accession>A0A2N3HQ93</accession>
<evidence type="ECO:0000259" key="2">
    <source>
        <dbReference type="Pfam" id="PF25917"/>
    </source>
</evidence>
<dbReference type="Gene3D" id="1.10.287.470">
    <property type="entry name" value="Helix hairpin bin"/>
    <property type="match status" value="1"/>
</dbReference>
<proteinExistence type="predicted"/>
<evidence type="ECO:0000313" key="4">
    <source>
        <dbReference type="Proteomes" id="UP000233535"/>
    </source>
</evidence>
<keyword evidence="1" id="KW-0812">Transmembrane</keyword>
<dbReference type="AlphaFoldDB" id="A0A2N3HQ93"/>
<sequence length="250" mass="28555">MLKRKSILLGVLVIVACFGITFFFASMKEAPKEREAVLKEIIVPVQSIKNEKISLELSVVGKLEARDKVEVYSEVTGILMASSKQFLEGVKFNKGEKLIAIQDDKYRAEVYSQRSNFMTEIASILPDLKFDYPESYSAWEKYLQQFNVENQLAPIPIAQNDKEKYYLAGKNIYTEYYNIKSLEKQLEKYIILAPFTGEVIESDIKPGTLVMTGQKLGEFVNTNAYDLNCTPKVGHNIWGVFYGKEKEKQI</sequence>
<organism evidence="3 4">
    <name type="scientific">Labilibaculum filiforme</name>
    <dbReference type="NCBI Taxonomy" id="1940526"/>
    <lineage>
        <taxon>Bacteria</taxon>
        <taxon>Pseudomonadati</taxon>
        <taxon>Bacteroidota</taxon>
        <taxon>Bacteroidia</taxon>
        <taxon>Marinilabiliales</taxon>
        <taxon>Marinifilaceae</taxon>
        <taxon>Labilibaculum</taxon>
    </lineage>
</organism>
<protein>
    <recommendedName>
        <fullName evidence="2">Multidrug resistance protein MdtA-like barrel-sandwich hybrid domain-containing protein</fullName>
    </recommendedName>
</protein>
<name>A0A2N3HQ93_9BACT</name>
<dbReference type="PROSITE" id="PS51257">
    <property type="entry name" value="PROKAR_LIPOPROTEIN"/>
    <property type="match status" value="1"/>
</dbReference>
<evidence type="ECO:0000256" key="1">
    <source>
        <dbReference type="SAM" id="Phobius"/>
    </source>
</evidence>
<dbReference type="EMBL" id="MVDD01000032">
    <property type="protein sequence ID" value="PKQ60225.1"/>
    <property type="molecule type" value="Genomic_DNA"/>
</dbReference>
<keyword evidence="1" id="KW-1133">Transmembrane helix</keyword>
<feature type="transmembrane region" description="Helical" evidence="1">
    <location>
        <begin position="6"/>
        <end position="25"/>
    </location>
</feature>
<evidence type="ECO:0000313" key="3">
    <source>
        <dbReference type="EMBL" id="PKQ60225.1"/>
    </source>
</evidence>
<gene>
    <name evidence="3" type="ORF">BZG02_20170</name>
</gene>
<dbReference type="SUPFAM" id="SSF111369">
    <property type="entry name" value="HlyD-like secretion proteins"/>
    <property type="match status" value="1"/>
</dbReference>
<dbReference type="OrthoDB" id="1114717at2"/>
<keyword evidence="4" id="KW-1185">Reference proteome</keyword>
<dbReference type="RefSeq" id="WP_101263565.1">
    <property type="nucleotide sequence ID" value="NZ_MVDD01000032.1"/>
</dbReference>
<dbReference type="InterPro" id="IPR058625">
    <property type="entry name" value="MdtA-like_BSH"/>
</dbReference>
<dbReference type="GO" id="GO:0015562">
    <property type="term" value="F:efflux transmembrane transporter activity"/>
    <property type="evidence" value="ECO:0007669"/>
    <property type="project" value="TreeGrafter"/>
</dbReference>
<keyword evidence="1" id="KW-0472">Membrane</keyword>
<dbReference type="Proteomes" id="UP000233535">
    <property type="component" value="Unassembled WGS sequence"/>
</dbReference>
<comment type="caution">
    <text evidence="3">The sequence shown here is derived from an EMBL/GenBank/DDBJ whole genome shotgun (WGS) entry which is preliminary data.</text>
</comment>
<dbReference type="Pfam" id="PF25917">
    <property type="entry name" value="BSH_RND"/>
    <property type="match status" value="1"/>
</dbReference>
<dbReference type="GO" id="GO:1990281">
    <property type="term" value="C:efflux pump complex"/>
    <property type="evidence" value="ECO:0007669"/>
    <property type="project" value="TreeGrafter"/>
</dbReference>
<reference evidence="3 4" key="1">
    <citation type="journal article" date="2017" name="Front. Microbiol.">
        <title>Labilibaculum manganireducens gen. nov., sp. nov. and Labilibaculum filiforme sp. nov., Novel Bacteroidetes Isolated from Subsurface Sediments of the Baltic Sea.</title>
        <authorList>
            <person name="Vandieken V."/>
            <person name="Marshall I.P."/>
            <person name="Niemann H."/>
            <person name="Engelen B."/>
            <person name="Cypionka H."/>
        </authorList>
    </citation>
    <scope>NUCLEOTIDE SEQUENCE [LARGE SCALE GENOMIC DNA]</scope>
    <source>
        <strain evidence="3 4">59.16B</strain>
    </source>
</reference>